<accession>A0A011P9R4</accession>
<comment type="similarity">
    <text evidence="3">Belongs to the LptF/LptG family.</text>
</comment>
<keyword evidence="6 9" id="KW-1133">Transmembrane helix</keyword>
<feature type="transmembrane region" description="Helical" evidence="9">
    <location>
        <begin position="107"/>
        <end position="127"/>
    </location>
</feature>
<dbReference type="STRING" id="1122190.GCA_000621105_00285"/>
<dbReference type="PANTHER" id="PTHR33529:SF2">
    <property type="entry name" value="LIPOPOLYSACCHARIDE EXPORT SYSTEM PERMEASE PROTEIN LPTG"/>
    <property type="match status" value="1"/>
</dbReference>
<comment type="subcellular location">
    <subcellularLocation>
        <location evidence="2">Cell membrane</location>
        <topology evidence="2">Multi-pass membrane protein</topology>
    </subcellularLocation>
</comment>
<dbReference type="AlphaFoldDB" id="A0A011P9R4"/>
<evidence type="ECO:0000256" key="2">
    <source>
        <dbReference type="ARBA" id="ARBA00004651"/>
    </source>
</evidence>
<evidence type="ECO:0000313" key="10">
    <source>
        <dbReference type="EMBL" id="EXI63049.1"/>
    </source>
</evidence>
<dbReference type="Pfam" id="PF03739">
    <property type="entry name" value="LptF_LptG"/>
    <property type="match status" value="1"/>
</dbReference>
<comment type="function">
    <text evidence="1">Part of the ABC transporter complex LptBFG involved in the translocation of lipopolysaccharide (LPS) from the inner membrane to the outer membrane.</text>
</comment>
<evidence type="ECO:0000313" key="11">
    <source>
        <dbReference type="Proteomes" id="UP000054123"/>
    </source>
</evidence>
<dbReference type="EMBL" id="JANJ01000001">
    <property type="protein sequence ID" value="EXI63049.1"/>
    <property type="molecule type" value="Genomic_DNA"/>
</dbReference>
<dbReference type="PANTHER" id="PTHR33529">
    <property type="entry name" value="SLR0882 PROTEIN-RELATED"/>
    <property type="match status" value="1"/>
</dbReference>
<dbReference type="OrthoDB" id="9776227at2"/>
<feature type="transmembrane region" description="Helical" evidence="9">
    <location>
        <begin position="338"/>
        <end position="360"/>
    </location>
</feature>
<evidence type="ECO:0000256" key="3">
    <source>
        <dbReference type="ARBA" id="ARBA00007725"/>
    </source>
</evidence>
<sequence>MKLFSMNILERYIGKTILSAIFLTLFMLVGLGAIIKFVEEFRDVGRGSYDGLKAAYYTFLTIPRDIETFFPIAALLGSLLGLGNLASRSELVVMQASGFSRFRIGLAVMKTALPLVIFTMIIGEWGVPQTEQFARNMRSVAQSGGSMIATKDGFWAKDGNSFIYIKRINNEKSLSNILIYEFGEGEQKRELQSVLKAGSAKYDDGKGWMLSKVEKSQVGDNQIEQAKQPDQVWQTSLTPSKLGIVSLKPESLSISGLADYVGFLKDTGQDSKRFEITFWRKIFQPISMAVMMLLAISFIFGPLRSSTMGAKIVIGIVAGFMFYVANIVFGNLSLIATWLPVPIGALIPSLLCLIVVWWLLSKKRD</sequence>
<dbReference type="GO" id="GO:0015920">
    <property type="term" value="P:lipopolysaccharide transport"/>
    <property type="evidence" value="ECO:0007669"/>
    <property type="project" value="TreeGrafter"/>
</dbReference>
<dbReference type="PATRIC" id="fig|1450449.3.peg.187"/>
<dbReference type="RefSeq" id="WP_042801248.1">
    <property type="nucleotide sequence ID" value="NZ_AVSP01000004.1"/>
</dbReference>
<keyword evidence="4" id="KW-1003">Cell membrane</keyword>
<dbReference type="NCBIfam" id="TIGR04408">
    <property type="entry name" value="LptG_lptG"/>
    <property type="match status" value="1"/>
</dbReference>
<dbReference type="InterPro" id="IPR030923">
    <property type="entry name" value="LptG"/>
</dbReference>
<keyword evidence="11" id="KW-1185">Reference proteome</keyword>
<comment type="subunit">
    <text evidence="8">Component of the lipopolysaccharide transport and assembly complex. The LptBFG transporter is composed of two ATP-binding proteins (LptB) and two transmembrane proteins (LptF and LptG).</text>
</comment>
<organism evidence="10 11">
    <name type="scientific">Mannheimia granulomatis</name>
    <dbReference type="NCBI Taxonomy" id="85402"/>
    <lineage>
        <taxon>Bacteria</taxon>
        <taxon>Pseudomonadati</taxon>
        <taxon>Pseudomonadota</taxon>
        <taxon>Gammaproteobacteria</taxon>
        <taxon>Pasteurellales</taxon>
        <taxon>Pasteurellaceae</taxon>
        <taxon>Mannheimia</taxon>
    </lineage>
</organism>
<feature type="transmembrane region" description="Helical" evidence="9">
    <location>
        <begin position="12"/>
        <end position="35"/>
    </location>
</feature>
<evidence type="ECO:0000256" key="7">
    <source>
        <dbReference type="ARBA" id="ARBA00023136"/>
    </source>
</evidence>
<feature type="transmembrane region" description="Helical" evidence="9">
    <location>
        <begin position="312"/>
        <end position="332"/>
    </location>
</feature>
<evidence type="ECO:0000256" key="4">
    <source>
        <dbReference type="ARBA" id="ARBA00022475"/>
    </source>
</evidence>
<proteinExistence type="inferred from homology"/>
<dbReference type="Proteomes" id="UP000054123">
    <property type="component" value="Unassembled WGS sequence"/>
</dbReference>
<evidence type="ECO:0000256" key="5">
    <source>
        <dbReference type="ARBA" id="ARBA00022692"/>
    </source>
</evidence>
<feature type="transmembrane region" description="Helical" evidence="9">
    <location>
        <begin position="68"/>
        <end position="86"/>
    </location>
</feature>
<protein>
    <submittedName>
        <fullName evidence="10">Lipopolysaccharide ABC transporter permease</fullName>
    </submittedName>
</protein>
<name>A0A011P9R4_9PAST</name>
<keyword evidence="7 9" id="KW-0472">Membrane</keyword>
<reference evidence="10 11" key="1">
    <citation type="journal article" date="2014" name="Genome Announc.">
        <title>Genome Sequence of a Presumptive Mannheimia haemolytica Strain with an A1/A6-Cross-Reactive Serotype from a White-Tailed Deer (Odocoileus virginianus).</title>
        <authorList>
            <person name="Lawrence P.K."/>
            <person name="Bey R.F."/>
            <person name="Wiener B."/>
            <person name="Kittichotirat W."/>
            <person name="Bumgarner R.E."/>
        </authorList>
    </citation>
    <scope>NUCLEOTIDE SEQUENCE [LARGE SCALE GENOMIC DNA]</scope>
    <source>
        <strain evidence="10 11">PKL10</strain>
    </source>
</reference>
<evidence type="ECO:0000256" key="9">
    <source>
        <dbReference type="SAM" id="Phobius"/>
    </source>
</evidence>
<feature type="transmembrane region" description="Helical" evidence="9">
    <location>
        <begin position="282"/>
        <end position="300"/>
    </location>
</feature>
<evidence type="ECO:0000256" key="8">
    <source>
        <dbReference type="ARBA" id="ARBA00026081"/>
    </source>
</evidence>
<evidence type="ECO:0000256" key="6">
    <source>
        <dbReference type="ARBA" id="ARBA00022989"/>
    </source>
</evidence>
<dbReference type="InterPro" id="IPR005495">
    <property type="entry name" value="LptG/LptF_permease"/>
</dbReference>
<dbReference type="GO" id="GO:0055085">
    <property type="term" value="P:transmembrane transport"/>
    <property type="evidence" value="ECO:0007669"/>
    <property type="project" value="InterPro"/>
</dbReference>
<keyword evidence="5 9" id="KW-0812">Transmembrane</keyword>
<dbReference type="GO" id="GO:0043190">
    <property type="term" value="C:ATP-binding cassette (ABC) transporter complex"/>
    <property type="evidence" value="ECO:0007669"/>
    <property type="project" value="InterPro"/>
</dbReference>
<evidence type="ECO:0000256" key="1">
    <source>
        <dbReference type="ARBA" id="ARBA00002265"/>
    </source>
</evidence>
<gene>
    <name evidence="10" type="ORF">AK33_01190</name>
</gene>
<comment type="caution">
    <text evidence="10">The sequence shown here is derived from an EMBL/GenBank/DDBJ whole genome shotgun (WGS) entry which is preliminary data.</text>
</comment>